<name>A0A418KGX0_9ACTN</name>
<protein>
    <submittedName>
        <fullName evidence="1">Uncharacterized protein</fullName>
    </submittedName>
</protein>
<gene>
    <name evidence="1" type="ORF">DY240_29070</name>
</gene>
<evidence type="ECO:0000313" key="2">
    <source>
        <dbReference type="Proteomes" id="UP000284057"/>
    </source>
</evidence>
<dbReference type="AlphaFoldDB" id="A0A418KGX0"/>
<organism evidence="1 2">
    <name type="scientific">Jiangella rhizosphaerae</name>
    <dbReference type="NCBI Taxonomy" id="2293569"/>
    <lineage>
        <taxon>Bacteria</taxon>
        <taxon>Bacillati</taxon>
        <taxon>Actinomycetota</taxon>
        <taxon>Actinomycetes</taxon>
        <taxon>Jiangellales</taxon>
        <taxon>Jiangellaceae</taxon>
        <taxon>Jiangella</taxon>
    </lineage>
</organism>
<dbReference type="Proteomes" id="UP000284057">
    <property type="component" value="Unassembled WGS sequence"/>
</dbReference>
<evidence type="ECO:0000313" key="1">
    <source>
        <dbReference type="EMBL" id="RIQ11348.1"/>
    </source>
</evidence>
<dbReference type="EMBL" id="QUAL01000426">
    <property type="protein sequence ID" value="RIQ11348.1"/>
    <property type="molecule type" value="Genomic_DNA"/>
</dbReference>
<dbReference type="OrthoDB" id="4701032at2"/>
<comment type="caution">
    <text evidence="1">The sequence shown here is derived from an EMBL/GenBank/DDBJ whole genome shotgun (WGS) entry which is preliminary data.</text>
</comment>
<sequence>MIGERALCSGKLVILLDLAVPVGRTEDRTRCKRRACATFWSDGASPATRAREIMQRRHAREGLYEARWSRTTDNKVMWRKQGWLEPHVVYIEHLPRLRVFRVGLSAQRVWPDTARQLRRRGGVIVDEVTVENRHAAVLVKLDVLELVDLWRRELHPSRLQKGGTEVWRQSGPTVDLIYVAEMIED</sequence>
<accession>A0A418KGX0</accession>
<keyword evidence="2" id="KW-1185">Reference proteome</keyword>
<dbReference type="RefSeq" id="WP_119663137.1">
    <property type="nucleotide sequence ID" value="NZ_QUAL01000426.1"/>
</dbReference>
<reference evidence="1 2" key="1">
    <citation type="submission" date="2018-09" db="EMBL/GenBank/DDBJ databases">
        <title>Isolation, diversity and antifungal activity of actinobacteria from wheat.</title>
        <authorList>
            <person name="Han C."/>
        </authorList>
    </citation>
    <scope>NUCLEOTIDE SEQUENCE [LARGE SCALE GENOMIC DNA]</scope>
    <source>
        <strain evidence="1 2">NEAU-YY265</strain>
    </source>
</reference>
<proteinExistence type="predicted"/>